<feature type="compositionally biased region" description="Polar residues" evidence="2">
    <location>
        <begin position="611"/>
        <end position="621"/>
    </location>
</feature>
<evidence type="ECO:0000259" key="3">
    <source>
        <dbReference type="Pfam" id="PF26086"/>
    </source>
</evidence>
<name>A0A4Z2B5T7_9TELE</name>
<feature type="compositionally biased region" description="Low complexity" evidence="2">
    <location>
        <begin position="1068"/>
        <end position="1083"/>
    </location>
</feature>
<protein>
    <recommendedName>
        <fullName evidence="3">Niban 1/2/3 domain-containing protein</fullName>
    </recommendedName>
</protein>
<proteinExistence type="inferred from homology"/>
<evidence type="ECO:0000313" key="4">
    <source>
        <dbReference type="EMBL" id="TNM87744.1"/>
    </source>
</evidence>
<feature type="domain" description="Niban 1/2/3" evidence="3">
    <location>
        <begin position="335"/>
        <end position="498"/>
    </location>
</feature>
<evidence type="ECO:0000313" key="5">
    <source>
        <dbReference type="Proteomes" id="UP000516260"/>
    </source>
</evidence>
<dbReference type="InterPro" id="IPR026088">
    <property type="entry name" value="Niban-like"/>
</dbReference>
<feature type="region of interest" description="Disordered" evidence="2">
    <location>
        <begin position="997"/>
        <end position="1164"/>
    </location>
</feature>
<evidence type="ECO:0000256" key="2">
    <source>
        <dbReference type="SAM" id="MobiDB-lite"/>
    </source>
</evidence>
<organism evidence="4 5">
    <name type="scientific">Takifugu bimaculatus</name>
    <dbReference type="NCBI Taxonomy" id="433685"/>
    <lineage>
        <taxon>Eukaryota</taxon>
        <taxon>Metazoa</taxon>
        <taxon>Chordata</taxon>
        <taxon>Craniata</taxon>
        <taxon>Vertebrata</taxon>
        <taxon>Euteleostomi</taxon>
        <taxon>Actinopterygii</taxon>
        <taxon>Neopterygii</taxon>
        <taxon>Teleostei</taxon>
        <taxon>Neoteleostei</taxon>
        <taxon>Acanthomorphata</taxon>
        <taxon>Eupercaria</taxon>
        <taxon>Tetraodontiformes</taxon>
        <taxon>Tetradontoidea</taxon>
        <taxon>Tetraodontidae</taxon>
        <taxon>Takifugu</taxon>
    </lineage>
</organism>
<dbReference type="Proteomes" id="UP000516260">
    <property type="component" value="Chromosome 6"/>
</dbReference>
<accession>A0A4Z2B5T7</accession>
<gene>
    <name evidence="4" type="ORF">fugu_005965</name>
</gene>
<evidence type="ECO:0000256" key="1">
    <source>
        <dbReference type="ARBA" id="ARBA00010251"/>
    </source>
</evidence>
<sequence length="1185" mass="131843">MGISASSLLDEAKSSHVKGQVQAELKDFSPYYRRQFSVARFLQVEDDLEQREQKITQLLLQKEARQDAEVLYEENLLFFDETRKWRDRYVVVRANHCLECHDSLEAFLKGVPPRQKLLPTGGTALTTEDTYMAMVDRCFPDDSGVKEDFAPPPSGMPGQFPVYLRLPYRRDSYFCFKQEAKRNHFLSILSDCIRHQNQDFLKKKTCEVQAFLKAIQLYRQDRGHYEPWDMLIGSDVRVMGNLVMEKLLPSLEKDLLPRLKAKRTEKKRVWFATVEAAYILAQEHLLEGLSLLKEECRVTARQQEVQIHSDMDQILESRRQLEEKVGAMVTGPTEKLCSESVQPYLNAVLEELMEPISSGFQEGRELIETLMDQVCQSAQRGDTEEVRKLLSNMAKPNLLSCYQKISSMEKNQRNLQDTFGLSSLTGLIHSTQIDLEQLMENAAFTFERLLYRTFQDDPEHASAATEKAKHRVLKQYDYDSSTVRKKISHEALVSITLPFIKQKLAPTYKSEITNLEQFIDADYTNFIHVQNVYENILLRTLDKEVAKVVKEAAALRKYHLFTDRESVSQSNHSSLNSVASSVPHSLLSTSQQDITSVQSVVPEMEPPKQVETPTSTDTADQQAAEPALDSVIQQEMALAQEVEKVVVVQQEAVETQQEVAAAQQEAVETQQEVAVVQQEAVETQQEVAAAQQEAVETQQKVAVVQQEAVETQQEVAVVQQEAVETQQEVDVVQQEAVETQQEVAAAQQEAVETQQEVAVVQQEAVETQQEVTVAQQEAVETQQEVAVVQQEAVETQPEVAVVQQEAVETQHEVAAAQQEAVGTQQEVAVVQQEAVETQQEVAVVQQEAVETQQEVAVAQQEAVETQQEVAVVQQEAVETQQEVAVVQQEAVETQHEVAAAQQEAVETQQEVAVVQQEAVGTQQEVAVVQQEAVETQQEVAVVQQEAVETQQEVAAAQQEAVETQQEVAAPQQEVVETQQEMAVVQQEVVEVAAVQEEVHHAEEESPKEAEPVHDGSVTKDVVSPACVNEAMKASAGGSEHQSSAHNSEETNCQSSLSAQTPQPACTVSGSSSLDRSPSSTLGSMKEVPATEDSEDEGPMTSEGPDPSLDITEDMTEETEPVEVEPGTSTEVSTEEDAPFPRGAPRLSTEGTESGPEAPPLDSIKEIRDLVVEVIEVEELLGVQQE</sequence>
<feature type="compositionally biased region" description="Acidic residues" evidence="2">
    <location>
        <begin position="1110"/>
        <end position="1122"/>
    </location>
</feature>
<feature type="compositionally biased region" description="Polar residues" evidence="2">
    <location>
        <begin position="1039"/>
        <end position="1067"/>
    </location>
</feature>
<dbReference type="AlphaFoldDB" id="A0A4Z2B5T7"/>
<dbReference type="PANTHER" id="PTHR14392">
    <property type="entry name" value="NIBAN FAMILY MEMBER"/>
    <property type="match status" value="1"/>
</dbReference>
<feature type="compositionally biased region" description="Basic and acidic residues" evidence="2">
    <location>
        <begin position="997"/>
        <end position="1017"/>
    </location>
</feature>
<comment type="similarity">
    <text evidence="1">Belongs to the Niban family.</text>
</comment>
<comment type="caution">
    <text evidence="4">The sequence shown here is derived from an EMBL/GenBank/DDBJ whole genome shotgun (WGS) entry which is preliminary data.</text>
</comment>
<keyword evidence="5" id="KW-1185">Reference proteome</keyword>
<reference evidence="4 5" key="1">
    <citation type="submission" date="2019-04" db="EMBL/GenBank/DDBJ databases">
        <title>The sequence and de novo assembly of Takifugu bimaculatus genome using PacBio and Hi-C technologies.</title>
        <authorList>
            <person name="Xu P."/>
            <person name="Liu B."/>
            <person name="Zhou Z."/>
        </authorList>
    </citation>
    <scope>NUCLEOTIDE SEQUENCE [LARGE SCALE GENOMIC DNA]</scope>
    <source>
        <strain evidence="4">TB-2018</strain>
        <tissue evidence="4">Muscle</tissue>
    </source>
</reference>
<dbReference type="InterPro" id="IPR059060">
    <property type="entry name" value="Niban_1/2/3_dom"/>
</dbReference>
<dbReference type="Pfam" id="PF26089">
    <property type="entry name" value="PH_Niban2"/>
    <property type="match status" value="1"/>
</dbReference>
<feature type="region of interest" description="Disordered" evidence="2">
    <location>
        <begin position="600"/>
        <end position="626"/>
    </location>
</feature>
<dbReference type="PANTHER" id="PTHR14392:SF3">
    <property type="entry name" value="PROTEIN NIBAN 1"/>
    <property type="match status" value="1"/>
</dbReference>
<dbReference type="EMBL" id="SWLE01000019">
    <property type="protein sequence ID" value="TNM87744.1"/>
    <property type="molecule type" value="Genomic_DNA"/>
</dbReference>
<dbReference type="Pfam" id="PF26086">
    <property type="entry name" value="Niban2"/>
    <property type="match status" value="1"/>
</dbReference>
<dbReference type="CDD" id="cd23949">
    <property type="entry name" value="Niban-like"/>
    <property type="match status" value="1"/>
</dbReference>